<protein>
    <submittedName>
        <fullName evidence="11">2-polyprenylphenol 6-hydroxylase</fullName>
    </submittedName>
</protein>
<keyword evidence="5" id="KW-0831">Ubiquinone biosynthesis</keyword>
<accession>A0A2W5KAZ2</accession>
<evidence type="ECO:0000256" key="3">
    <source>
        <dbReference type="ARBA" id="ARBA00022475"/>
    </source>
</evidence>
<keyword evidence="6 9" id="KW-0812">Transmembrane</keyword>
<keyword evidence="4" id="KW-0997">Cell inner membrane</keyword>
<reference evidence="11 12" key="1">
    <citation type="submission" date="2017-08" db="EMBL/GenBank/DDBJ databases">
        <title>Infants hospitalized years apart are colonized by the same room-sourced microbial strains.</title>
        <authorList>
            <person name="Brooks B."/>
            <person name="Olm M.R."/>
            <person name="Firek B.A."/>
            <person name="Baker R."/>
            <person name="Thomas B.C."/>
            <person name="Morowitz M.J."/>
            <person name="Banfield J.F."/>
        </authorList>
    </citation>
    <scope>NUCLEOTIDE SEQUENCE [LARGE SCALE GENOMIC DNA]</scope>
    <source>
        <strain evidence="11">S2_005_003_R2_43</strain>
    </source>
</reference>
<evidence type="ECO:0000256" key="9">
    <source>
        <dbReference type="SAM" id="Phobius"/>
    </source>
</evidence>
<evidence type="ECO:0000256" key="7">
    <source>
        <dbReference type="ARBA" id="ARBA00022989"/>
    </source>
</evidence>
<dbReference type="NCBIfam" id="TIGR01982">
    <property type="entry name" value="UbiB"/>
    <property type="match status" value="1"/>
</dbReference>
<dbReference type="InterPro" id="IPR000719">
    <property type="entry name" value="Prot_kinase_dom"/>
</dbReference>
<sequence length="522" mass="57344">MLRTLPNLLRLARAGFVMAREGALRLADPIELPAYARTLIALGRLIERRSAGDGAQGLARALQRLGPSYVKLGQFLATRPDVVGLRVARDLERLQDRVEPFPQEIAEAAVAEALGAPVSERFASFGPPVAAASIAQVHRATVIDPDGVETAVAVKVLRPGVARRFAKDLRAFFAIARAIERSVPKARRLRPVVVVETLARSVAIEMDLRLEAAALSEIADNTRADPGFRVPSVDWDRTARGVLTMDWVEGVKLSDRAGLEAAGHDLPALGRHLMQTFLRHAMRDGFFHADMHPGNLFVDASSAIVAVDFGITGRLGPKERRFLAEILHGFIVRDYARIAEVHFEAGYVPPDQSVEEFARALRAIGEPIHSRTADQISMARLLTLLFEVTEIFQMQTRPELLMLQKTMVVVEGVARSLDPRLDMWRTAEPVVREWIERNLGPVGIAENVGAEFRQLARGLAAGPELLLRLERISVDLEDVVHGGLSYSDDSIQAIVKGIRRASLWSNLALIAIAAGVLAYLFR</sequence>
<organism evidence="11 12">
    <name type="scientific">Ancylobacter novellus</name>
    <name type="common">Thiobacillus novellus</name>
    <dbReference type="NCBI Taxonomy" id="921"/>
    <lineage>
        <taxon>Bacteria</taxon>
        <taxon>Pseudomonadati</taxon>
        <taxon>Pseudomonadota</taxon>
        <taxon>Alphaproteobacteria</taxon>
        <taxon>Hyphomicrobiales</taxon>
        <taxon>Xanthobacteraceae</taxon>
        <taxon>Ancylobacter</taxon>
    </lineage>
</organism>
<dbReference type="GO" id="GO:0006744">
    <property type="term" value="P:ubiquinone biosynthetic process"/>
    <property type="evidence" value="ECO:0007669"/>
    <property type="project" value="UniProtKB-UniPathway"/>
</dbReference>
<dbReference type="Pfam" id="PF03109">
    <property type="entry name" value="ABC1"/>
    <property type="match status" value="1"/>
</dbReference>
<dbReference type="GO" id="GO:0004672">
    <property type="term" value="F:protein kinase activity"/>
    <property type="evidence" value="ECO:0007669"/>
    <property type="project" value="InterPro"/>
</dbReference>
<evidence type="ECO:0000256" key="6">
    <source>
        <dbReference type="ARBA" id="ARBA00022692"/>
    </source>
</evidence>
<feature type="transmembrane region" description="Helical" evidence="9">
    <location>
        <begin position="503"/>
        <end position="521"/>
    </location>
</feature>
<dbReference type="UniPathway" id="UPA00232"/>
<keyword evidence="3" id="KW-1003">Cell membrane</keyword>
<dbReference type="InterPro" id="IPR011009">
    <property type="entry name" value="Kinase-like_dom_sf"/>
</dbReference>
<dbReference type="InterPro" id="IPR004147">
    <property type="entry name" value="ABC1_dom"/>
</dbReference>
<comment type="similarity">
    <text evidence="2">Belongs to the protein kinase superfamily. ADCK protein kinase family.</text>
</comment>
<evidence type="ECO:0000256" key="2">
    <source>
        <dbReference type="ARBA" id="ARBA00009670"/>
    </source>
</evidence>
<evidence type="ECO:0000256" key="5">
    <source>
        <dbReference type="ARBA" id="ARBA00022688"/>
    </source>
</evidence>
<dbReference type="PANTHER" id="PTHR10566">
    <property type="entry name" value="CHAPERONE-ACTIVITY OF BC1 COMPLEX CABC1 -RELATED"/>
    <property type="match status" value="1"/>
</dbReference>
<dbReference type="EMBL" id="QFPN01000006">
    <property type="protein sequence ID" value="PZQ14212.1"/>
    <property type="molecule type" value="Genomic_DNA"/>
</dbReference>
<gene>
    <name evidence="11" type="primary">ubiB</name>
    <name evidence="11" type="ORF">DI565_12325</name>
</gene>
<comment type="caution">
    <text evidence="11">The sequence shown here is derived from an EMBL/GenBank/DDBJ whole genome shotgun (WGS) entry which is preliminary data.</text>
</comment>
<comment type="pathway">
    <text evidence="1">Cofactor biosynthesis; ubiquinone biosynthesis [regulation].</text>
</comment>
<dbReference type="SUPFAM" id="SSF56112">
    <property type="entry name" value="Protein kinase-like (PK-like)"/>
    <property type="match status" value="1"/>
</dbReference>
<dbReference type="InterPro" id="IPR010232">
    <property type="entry name" value="UbiB"/>
</dbReference>
<evidence type="ECO:0000259" key="10">
    <source>
        <dbReference type="PROSITE" id="PS50011"/>
    </source>
</evidence>
<proteinExistence type="inferred from homology"/>
<name>A0A2W5KAZ2_ANCNO</name>
<evidence type="ECO:0000313" key="12">
    <source>
        <dbReference type="Proteomes" id="UP000249577"/>
    </source>
</evidence>
<dbReference type="AlphaFoldDB" id="A0A2W5KAZ2"/>
<dbReference type="GO" id="GO:0005524">
    <property type="term" value="F:ATP binding"/>
    <property type="evidence" value="ECO:0007669"/>
    <property type="project" value="InterPro"/>
</dbReference>
<dbReference type="InterPro" id="IPR050154">
    <property type="entry name" value="UbiB_kinase"/>
</dbReference>
<feature type="domain" description="Protein kinase" evidence="10">
    <location>
        <begin position="123"/>
        <end position="484"/>
    </location>
</feature>
<dbReference type="PANTHER" id="PTHR10566:SF113">
    <property type="entry name" value="PROTEIN ACTIVITY OF BC1 COMPLEX KINASE 7, CHLOROPLASTIC"/>
    <property type="match status" value="1"/>
</dbReference>
<evidence type="ECO:0000313" key="11">
    <source>
        <dbReference type="EMBL" id="PZQ14212.1"/>
    </source>
</evidence>
<keyword evidence="7 9" id="KW-1133">Transmembrane helix</keyword>
<dbReference type="PROSITE" id="PS50011">
    <property type="entry name" value="PROTEIN_KINASE_DOM"/>
    <property type="match status" value="1"/>
</dbReference>
<keyword evidence="8 9" id="KW-0472">Membrane</keyword>
<dbReference type="Proteomes" id="UP000249577">
    <property type="component" value="Unassembled WGS sequence"/>
</dbReference>
<evidence type="ECO:0000256" key="1">
    <source>
        <dbReference type="ARBA" id="ARBA00005020"/>
    </source>
</evidence>
<evidence type="ECO:0000256" key="8">
    <source>
        <dbReference type="ARBA" id="ARBA00023136"/>
    </source>
</evidence>
<evidence type="ECO:0000256" key="4">
    <source>
        <dbReference type="ARBA" id="ARBA00022519"/>
    </source>
</evidence>